<dbReference type="EMBL" id="FP929038">
    <property type="protein sequence ID" value="CBK79337.1"/>
    <property type="molecule type" value="Genomic_DNA"/>
</dbReference>
<dbReference type="STRING" id="717962.CC1_04040"/>
<gene>
    <name evidence="1" type="ORF">CC1_04040</name>
</gene>
<evidence type="ECO:0000313" key="1">
    <source>
        <dbReference type="EMBL" id="CBK79337.1"/>
    </source>
</evidence>
<dbReference type="Proteomes" id="UP000008798">
    <property type="component" value="Chromosome"/>
</dbReference>
<proteinExistence type="predicted"/>
<reference evidence="1 2" key="1">
    <citation type="submission" date="2010-03" db="EMBL/GenBank/DDBJ databases">
        <title>The genome sequence of Coprococcus catus GD/7.</title>
        <authorList>
            <consortium name="metaHIT consortium -- http://www.metahit.eu/"/>
            <person name="Pajon A."/>
            <person name="Turner K."/>
            <person name="Parkhill J."/>
            <person name="Duncan S."/>
            <person name="Flint H."/>
        </authorList>
    </citation>
    <scope>NUCLEOTIDE SEQUENCE [LARGE SCALE GENOMIC DNA]</scope>
    <source>
        <strain evidence="1 2">GD/7</strain>
    </source>
</reference>
<sequence length="36" mass="4360">MIVFVAILGLMALQKKRKKWINPFFCKEKQKCYIDK</sequence>
<dbReference type="AlphaFoldDB" id="D4J4R6"/>
<dbReference type="KEGG" id="cct:CC1_04040"/>
<name>D4J4R6_9FIRM</name>
<reference evidence="1 2" key="2">
    <citation type="submission" date="2010-03" db="EMBL/GenBank/DDBJ databases">
        <authorList>
            <person name="Pajon A."/>
        </authorList>
    </citation>
    <scope>NUCLEOTIDE SEQUENCE [LARGE SCALE GENOMIC DNA]</scope>
    <source>
        <strain evidence="1 2">GD/7</strain>
    </source>
</reference>
<dbReference type="HOGENOM" id="CLU_3355584_0_0_9"/>
<evidence type="ECO:0000313" key="2">
    <source>
        <dbReference type="Proteomes" id="UP000008798"/>
    </source>
</evidence>
<protein>
    <submittedName>
        <fullName evidence="1">Uncharacterized protein</fullName>
    </submittedName>
</protein>
<accession>D4J4R6</accession>
<organism evidence="1 2">
    <name type="scientific">Coprococcus catus GD/7</name>
    <dbReference type="NCBI Taxonomy" id="717962"/>
    <lineage>
        <taxon>Bacteria</taxon>
        <taxon>Bacillati</taxon>
        <taxon>Bacillota</taxon>
        <taxon>Clostridia</taxon>
        <taxon>Lachnospirales</taxon>
        <taxon>Lachnospiraceae</taxon>
        <taxon>Coprococcus</taxon>
    </lineage>
</organism>